<organism evidence="1 2">
    <name type="scientific">Acidithiobacillus ferrooxidans (strain ATCC 23270 / DSM 14882 / CIP 104768 / NCIMB 8455)</name>
    <name type="common">Ferrobacillus ferrooxidans (strain ATCC 23270)</name>
    <dbReference type="NCBI Taxonomy" id="243159"/>
    <lineage>
        <taxon>Bacteria</taxon>
        <taxon>Pseudomonadati</taxon>
        <taxon>Pseudomonadota</taxon>
        <taxon>Acidithiobacillia</taxon>
        <taxon>Acidithiobacillales</taxon>
        <taxon>Acidithiobacillaceae</taxon>
        <taxon>Acidithiobacillus</taxon>
    </lineage>
</organism>
<dbReference type="HOGENOM" id="CLU_2784443_0_0_6"/>
<evidence type="ECO:0000313" key="1">
    <source>
        <dbReference type="EMBL" id="ACK77938.1"/>
    </source>
</evidence>
<gene>
    <name evidence="1" type="ordered locus">AFE_2334</name>
</gene>
<protein>
    <submittedName>
        <fullName evidence="1">Uncharacterized protein</fullName>
    </submittedName>
</protein>
<dbReference type="Proteomes" id="UP000001362">
    <property type="component" value="Chromosome"/>
</dbReference>
<keyword evidence="2" id="KW-1185">Reference proteome</keyword>
<sequence length="68" mass="7081">MLGAGSGPDLVAVQPVTPVTVTAIAPMTHGCAPTPQCVQAFLNQWEQVMIIQRRSCKLGDMTTGNGQG</sequence>
<reference evidence="1 2" key="1">
    <citation type="journal article" date="2008" name="BMC Genomics">
        <title>Acidithiobacillus ferrooxidans metabolism: from genome sequence to industrial applications.</title>
        <authorList>
            <person name="Valdes J."/>
            <person name="Pedroso I."/>
            <person name="Quatrini R."/>
            <person name="Dodson R.J."/>
            <person name="Tettelin H."/>
            <person name="Blake R.II."/>
            <person name="Eisen J.A."/>
            <person name="Holmes D.S."/>
        </authorList>
    </citation>
    <scope>NUCLEOTIDE SEQUENCE [LARGE SCALE GENOMIC DNA]</scope>
    <source>
        <strain evidence="2">ATCC 23270 / DSM 14882 / CIP 104768 / NCIMB 8455</strain>
    </source>
</reference>
<accession>B7J6A2</accession>
<name>B7J6A2_ACIF2</name>
<dbReference type="STRING" id="243159.AFE_2334"/>
<dbReference type="AlphaFoldDB" id="B7J6A2"/>
<dbReference type="PaxDb" id="243159-AFE_2334"/>
<proteinExistence type="predicted"/>
<dbReference type="EMBL" id="CP001219">
    <property type="protein sequence ID" value="ACK77938.1"/>
    <property type="molecule type" value="Genomic_DNA"/>
</dbReference>
<dbReference type="KEGG" id="afr:AFE_2334"/>
<evidence type="ECO:0000313" key="2">
    <source>
        <dbReference type="Proteomes" id="UP000001362"/>
    </source>
</evidence>